<protein>
    <recommendedName>
        <fullName evidence="5">Glycosyltransferase family 2 protein</fullName>
    </recommendedName>
</protein>
<feature type="compositionally biased region" description="Polar residues" evidence="1">
    <location>
        <begin position="57"/>
        <end position="70"/>
    </location>
</feature>
<feature type="region of interest" description="Disordered" evidence="1">
    <location>
        <begin position="34"/>
        <end position="84"/>
    </location>
</feature>
<sequence>MNYNMSFRNQFMRESPLEVLAEHDDDLMQVRSEDIGPMDARSSVSTDVSTTSKSHNRSNSISTRNFSAPSWSDRYHRKSTSMEAPRRLIGGTTAAIDFARRSSTSSDEIDSLAPEDSHRHSSSTRRASTASVLFCTGRTGQHKNQRSRGDSVASMASIPEVEKTQPRQSISVQNVVIPASLIRHMETSWAQEKPTKRKDSSAPRNDSEGNFDVAAIAREQQREVESAVAGAVIASDKDLEASELERYDTNDSSIDPAMVSQKSSFEKEPRRPEPVYNKRNGGLFGDFSFTPGQKQQEEDEKSTIGSIPEAHTRKASRLPSLWRAPTAGTMNSSRRGTIFERTVSALEDVAETVRRSTMWDIYENAKVRQVKLQRKRWVQLLFQYSVYTFIVAFIYLVLVGLPLWKGAVYWFWYAFSHKFAVPGSWAVVIGVAFVYAYTPLLILFEKDPPMPEDLDKIDATKTPGVQDCALMIPCYKAATLIGPTLEAATKIFPPSHIFVIANGNSPTPLDNTEEICDKYGVNHIWSPVGSKIVAQFVGCHAMKGFKNVLLIDDDCALPPNFPIVTDRMTDRIKCIGYTIKSVGPNSTPGTLCQQSQDLEYKLAGLQRALAGKIGSATFPHGAISLWDRDFLVRTFNEHPGFSVSEDWFFGHVAREQGSRITMCTSVFIETETPDAVFFSSGGERGGFGEMTVFKQRFLRWNFFFVNGMYYNLMYILTSWKLGWWELGAKLFVFQETYESLLYIFTPFVLPISLVVRYQFTLELLAGTFGLYFINIVIFNEIHLRLKGERVGWKCVYLYYMPYKFIMSLVNVASCYWAIYKYATYFAKRHAKIIEDDKAVNVVLQLEENGTDKQRLGRRMTVTAIGTQTELATSSEPGARRVTVTTLGSRLAEAEPLKEDTFVLEREMSMSRMPTLTLVTSRMSDQRKMSVTYGGRKASAIALNTALASREIEVVDFAMQGAADDSASIIKKGVEEVEELSEDEDSSDDDENEHEDDDAPVVEDPRKTDDSRSIV</sequence>
<feature type="compositionally biased region" description="Basic and acidic residues" evidence="1">
    <location>
        <begin position="1002"/>
        <end position="1014"/>
    </location>
</feature>
<organism evidence="3 4">
    <name type="scientific">Neodothiora populina</name>
    <dbReference type="NCBI Taxonomy" id="2781224"/>
    <lineage>
        <taxon>Eukaryota</taxon>
        <taxon>Fungi</taxon>
        <taxon>Dikarya</taxon>
        <taxon>Ascomycota</taxon>
        <taxon>Pezizomycotina</taxon>
        <taxon>Dothideomycetes</taxon>
        <taxon>Dothideomycetidae</taxon>
        <taxon>Dothideales</taxon>
        <taxon>Dothioraceae</taxon>
        <taxon>Neodothiora</taxon>
    </lineage>
</organism>
<feature type="transmembrane region" description="Helical" evidence="2">
    <location>
        <begin position="795"/>
        <end position="818"/>
    </location>
</feature>
<feature type="compositionally biased region" description="Basic and acidic residues" evidence="1">
    <location>
        <begin position="193"/>
        <end position="207"/>
    </location>
</feature>
<dbReference type="GeneID" id="95976940"/>
<feature type="region of interest" description="Disordered" evidence="1">
    <location>
        <begin position="968"/>
        <end position="1014"/>
    </location>
</feature>
<name>A0ABR3PA54_9PEZI</name>
<evidence type="ECO:0000256" key="1">
    <source>
        <dbReference type="SAM" id="MobiDB-lite"/>
    </source>
</evidence>
<gene>
    <name evidence="3" type="ORF">AAFC00_003238</name>
</gene>
<feature type="transmembrane region" description="Helical" evidence="2">
    <location>
        <begin position="763"/>
        <end position="783"/>
    </location>
</feature>
<dbReference type="RefSeq" id="XP_069199190.1">
    <property type="nucleotide sequence ID" value="XM_069342684.1"/>
</dbReference>
<evidence type="ECO:0000313" key="3">
    <source>
        <dbReference type="EMBL" id="KAL1302914.1"/>
    </source>
</evidence>
<feature type="compositionally biased region" description="Basic and acidic residues" evidence="1">
    <location>
        <begin position="264"/>
        <end position="273"/>
    </location>
</feature>
<reference evidence="3 4" key="1">
    <citation type="submission" date="2024-07" db="EMBL/GenBank/DDBJ databases">
        <title>Draft sequence of the Neodothiora populina.</title>
        <authorList>
            <person name="Drown D.D."/>
            <person name="Schuette U.S."/>
            <person name="Buechlein A.B."/>
            <person name="Rusch D.R."/>
            <person name="Winton L.W."/>
            <person name="Adams G.A."/>
        </authorList>
    </citation>
    <scope>NUCLEOTIDE SEQUENCE [LARGE SCALE GENOMIC DNA]</scope>
    <source>
        <strain evidence="3 4">CPC 39397</strain>
    </source>
</reference>
<feature type="region of interest" description="Disordered" evidence="1">
    <location>
        <begin position="244"/>
        <end position="314"/>
    </location>
</feature>
<feature type="region of interest" description="Disordered" evidence="1">
    <location>
        <begin position="99"/>
        <end position="166"/>
    </location>
</feature>
<comment type="caution">
    <text evidence="3">The sequence shown here is derived from an EMBL/GenBank/DDBJ whole genome shotgun (WGS) entry which is preliminary data.</text>
</comment>
<evidence type="ECO:0008006" key="5">
    <source>
        <dbReference type="Google" id="ProtNLM"/>
    </source>
</evidence>
<feature type="transmembrane region" description="Helical" evidence="2">
    <location>
        <begin position="381"/>
        <end position="404"/>
    </location>
</feature>
<proteinExistence type="predicted"/>
<dbReference type="Proteomes" id="UP001562354">
    <property type="component" value="Unassembled WGS sequence"/>
</dbReference>
<feature type="transmembrane region" description="Helical" evidence="2">
    <location>
        <begin position="739"/>
        <end position="756"/>
    </location>
</feature>
<keyword evidence="2" id="KW-1133">Transmembrane helix</keyword>
<evidence type="ECO:0000313" key="4">
    <source>
        <dbReference type="Proteomes" id="UP001562354"/>
    </source>
</evidence>
<accession>A0ABR3PA54</accession>
<dbReference type="Pfam" id="PF13641">
    <property type="entry name" value="Glyco_tranf_2_3"/>
    <property type="match status" value="1"/>
</dbReference>
<evidence type="ECO:0000256" key="2">
    <source>
        <dbReference type="SAM" id="Phobius"/>
    </source>
</evidence>
<dbReference type="SUPFAM" id="SSF53448">
    <property type="entry name" value="Nucleotide-diphospho-sugar transferases"/>
    <property type="match status" value="1"/>
</dbReference>
<dbReference type="EMBL" id="JBFMKM010000012">
    <property type="protein sequence ID" value="KAL1302914.1"/>
    <property type="molecule type" value="Genomic_DNA"/>
</dbReference>
<keyword evidence="2" id="KW-0472">Membrane</keyword>
<dbReference type="Gene3D" id="3.90.550.10">
    <property type="entry name" value="Spore Coat Polysaccharide Biosynthesis Protein SpsA, Chain A"/>
    <property type="match status" value="1"/>
</dbReference>
<keyword evidence="4" id="KW-1185">Reference proteome</keyword>
<feature type="region of interest" description="Disordered" evidence="1">
    <location>
        <begin position="187"/>
        <end position="210"/>
    </location>
</feature>
<feature type="transmembrane region" description="Helical" evidence="2">
    <location>
        <begin position="700"/>
        <end position="719"/>
    </location>
</feature>
<feature type="compositionally biased region" description="Acidic residues" evidence="1">
    <location>
        <begin position="975"/>
        <end position="1000"/>
    </location>
</feature>
<dbReference type="InterPro" id="IPR029044">
    <property type="entry name" value="Nucleotide-diphossugar_trans"/>
</dbReference>
<feature type="transmembrane region" description="Helical" evidence="2">
    <location>
        <begin position="424"/>
        <end position="444"/>
    </location>
</feature>
<keyword evidence="2" id="KW-0812">Transmembrane</keyword>
<feature type="compositionally biased region" description="Low complexity" evidence="1">
    <location>
        <begin position="42"/>
        <end position="53"/>
    </location>
</feature>